<proteinExistence type="predicted"/>
<protein>
    <submittedName>
        <fullName evidence="1">Uncharacterized protein</fullName>
    </submittedName>
</protein>
<dbReference type="AlphaFoldDB" id="A0A0H2SFL5"/>
<dbReference type="EMBL" id="KQ085882">
    <property type="protein sequence ID" value="KLO20623.1"/>
    <property type="molecule type" value="Genomic_DNA"/>
</dbReference>
<gene>
    <name evidence="1" type="ORF">SCHPADRAFT_14646</name>
</gene>
<organism evidence="1 2">
    <name type="scientific">Schizopora paradoxa</name>
    <dbReference type="NCBI Taxonomy" id="27342"/>
    <lineage>
        <taxon>Eukaryota</taxon>
        <taxon>Fungi</taxon>
        <taxon>Dikarya</taxon>
        <taxon>Basidiomycota</taxon>
        <taxon>Agaricomycotina</taxon>
        <taxon>Agaricomycetes</taxon>
        <taxon>Hymenochaetales</taxon>
        <taxon>Schizoporaceae</taxon>
        <taxon>Schizopora</taxon>
    </lineage>
</organism>
<evidence type="ECO:0000313" key="1">
    <source>
        <dbReference type="EMBL" id="KLO20623.1"/>
    </source>
</evidence>
<sequence>MLLGRFFNQIAITDNFGFVDKIDGQKISKGITIKPVRTYGTNKATHASCRECSCSEIFLSLAPKGSNGFDIQTLLWIFVLRQLDDAKMPWCLLGASVSCRAPQRTLYTNEQTSCLTTGSRVVVQSSFAYDCCWTSWKGGAVTHNCLERLPGLRFVVGTQYRKSKVRR</sequence>
<dbReference type="Proteomes" id="UP000053477">
    <property type="component" value="Unassembled WGS sequence"/>
</dbReference>
<accession>A0A0H2SFL5</accession>
<keyword evidence="2" id="KW-1185">Reference proteome</keyword>
<dbReference type="InParanoid" id="A0A0H2SFL5"/>
<reference evidence="1 2" key="1">
    <citation type="submission" date="2015-04" db="EMBL/GenBank/DDBJ databases">
        <title>Complete genome sequence of Schizopora paradoxa KUC8140, a cosmopolitan wood degrader in East Asia.</title>
        <authorList>
            <consortium name="DOE Joint Genome Institute"/>
            <person name="Min B."/>
            <person name="Park H."/>
            <person name="Jang Y."/>
            <person name="Kim J.-J."/>
            <person name="Kim K.H."/>
            <person name="Pangilinan J."/>
            <person name="Lipzen A."/>
            <person name="Riley R."/>
            <person name="Grigoriev I.V."/>
            <person name="Spatafora J.W."/>
            <person name="Choi I.-G."/>
        </authorList>
    </citation>
    <scope>NUCLEOTIDE SEQUENCE [LARGE SCALE GENOMIC DNA]</scope>
    <source>
        <strain evidence="1 2">KUC8140</strain>
    </source>
</reference>
<evidence type="ECO:0000313" key="2">
    <source>
        <dbReference type="Proteomes" id="UP000053477"/>
    </source>
</evidence>
<name>A0A0H2SFL5_9AGAM</name>